<dbReference type="GO" id="GO:0003697">
    <property type="term" value="F:single-stranded DNA binding"/>
    <property type="evidence" value="ECO:0007669"/>
    <property type="project" value="InterPro"/>
</dbReference>
<dbReference type="NCBIfam" id="TIGR00621">
    <property type="entry name" value="ssb"/>
    <property type="match status" value="1"/>
</dbReference>
<keyword evidence="1 2" id="KW-0238">DNA-binding</keyword>
<reference evidence="3" key="1">
    <citation type="submission" date="2020-04" db="EMBL/GenBank/DDBJ databases">
        <authorList>
            <person name="Chiriac C."/>
            <person name="Salcher M."/>
            <person name="Ghai R."/>
            <person name="Kavagutti S V."/>
        </authorList>
    </citation>
    <scope>NUCLEOTIDE SEQUENCE</scope>
</reference>
<dbReference type="Pfam" id="PF00436">
    <property type="entry name" value="SSB"/>
    <property type="match status" value="1"/>
</dbReference>
<dbReference type="EMBL" id="LR796278">
    <property type="protein sequence ID" value="CAB4133936.1"/>
    <property type="molecule type" value="Genomic_DNA"/>
</dbReference>
<protein>
    <submittedName>
        <fullName evidence="3">Ssb Single-stranded DNA-binding protein</fullName>
    </submittedName>
</protein>
<dbReference type="PANTHER" id="PTHR10302:SF27">
    <property type="entry name" value="SINGLE-STRANDED DNA-BINDING PROTEIN"/>
    <property type="match status" value="1"/>
</dbReference>
<evidence type="ECO:0000256" key="2">
    <source>
        <dbReference type="PROSITE-ProRule" id="PRU00252"/>
    </source>
</evidence>
<dbReference type="SUPFAM" id="SSF50249">
    <property type="entry name" value="Nucleic acid-binding proteins"/>
    <property type="match status" value="1"/>
</dbReference>
<organism evidence="3">
    <name type="scientific">uncultured Caudovirales phage</name>
    <dbReference type="NCBI Taxonomy" id="2100421"/>
    <lineage>
        <taxon>Viruses</taxon>
        <taxon>Duplodnaviria</taxon>
        <taxon>Heunggongvirae</taxon>
        <taxon>Uroviricota</taxon>
        <taxon>Caudoviricetes</taxon>
        <taxon>Peduoviridae</taxon>
        <taxon>Maltschvirus</taxon>
        <taxon>Maltschvirus maltsch</taxon>
    </lineage>
</organism>
<dbReference type="HAMAP" id="MF_00984">
    <property type="entry name" value="SSB"/>
    <property type="match status" value="1"/>
</dbReference>
<dbReference type="CDD" id="cd04496">
    <property type="entry name" value="SSB_OBF"/>
    <property type="match status" value="1"/>
</dbReference>
<dbReference type="InterPro" id="IPR011344">
    <property type="entry name" value="ssDNA-bd"/>
</dbReference>
<evidence type="ECO:0000313" key="3">
    <source>
        <dbReference type="EMBL" id="CAB4133936.1"/>
    </source>
</evidence>
<dbReference type="PANTHER" id="PTHR10302">
    <property type="entry name" value="SINGLE-STRANDED DNA-BINDING PROTEIN"/>
    <property type="match status" value="1"/>
</dbReference>
<dbReference type="InterPro" id="IPR012340">
    <property type="entry name" value="NA-bd_OB-fold"/>
</dbReference>
<gene>
    <name evidence="3" type="ORF">UFOVP265_23</name>
</gene>
<dbReference type="InterPro" id="IPR000424">
    <property type="entry name" value="Primosome_PriB/ssb"/>
</dbReference>
<dbReference type="GO" id="GO:0006260">
    <property type="term" value="P:DNA replication"/>
    <property type="evidence" value="ECO:0007669"/>
    <property type="project" value="InterPro"/>
</dbReference>
<dbReference type="Gene3D" id="2.40.50.140">
    <property type="entry name" value="Nucleic acid-binding proteins"/>
    <property type="match status" value="1"/>
</dbReference>
<proteinExistence type="inferred from homology"/>
<dbReference type="PROSITE" id="PS50935">
    <property type="entry name" value="SSB"/>
    <property type="match status" value="1"/>
</dbReference>
<sequence>MSKGTVNTVMLIGNVGRDPEIKKSQTDMLIANLTLATSEIYKQEEQTEWHSIVAFGKLAETIEKYVHKGDKIFIEGKLKTRKWQDKETGKDRYKTEILADKMQMLGSSKRYHSEEVNVIDDFVKKAEEFFHEDIKF</sequence>
<dbReference type="GO" id="GO:0009295">
    <property type="term" value="C:nucleoid"/>
    <property type="evidence" value="ECO:0007669"/>
    <property type="project" value="TreeGrafter"/>
</dbReference>
<accession>A0A6J5LLP5</accession>
<name>A0A6J5LLP5_9CAUD</name>
<evidence type="ECO:0000256" key="1">
    <source>
        <dbReference type="ARBA" id="ARBA00023125"/>
    </source>
</evidence>